<feature type="transmembrane region" description="Helical" evidence="6">
    <location>
        <begin position="176"/>
        <end position="193"/>
    </location>
</feature>
<reference evidence="8 9" key="1">
    <citation type="submission" date="2017-08" db="EMBL/GenBank/DDBJ databases">
        <title>Infants hospitalized years apart are colonized by the same room-sourced microbial strains.</title>
        <authorList>
            <person name="Brooks B."/>
            <person name="Olm M.R."/>
            <person name="Firek B.A."/>
            <person name="Baker R."/>
            <person name="Thomas B.C."/>
            <person name="Morowitz M.J."/>
            <person name="Banfield J.F."/>
        </authorList>
    </citation>
    <scope>NUCLEOTIDE SEQUENCE [LARGE SCALE GENOMIC DNA]</scope>
    <source>
        <strain evidence="8">S2_018_000_R2_101</strain>
    </source>
</reference>
<evidence type="ECO:0000256" key="6">
    <source>
        <dbReference type="SAM" id="Phobius"/>
    </source>
</evidence>
<sequence length="200" mass="22541">MTDFILRVIEAAGYLGIVILMTIENVIPPIPSEVIMGFGGIAVAHGRMDFTLLVAAGTIGSVAGNYFWYWVGRGYGYERLRPFVERHGRWLTVEWRDVERLTAFFLRHGQWLVFVARFMPTFRTMISLPAGLVRMPRWTFLLWTAAGATIWNIILAGAGLWLGLRFGELEQWTGPAAAALTAAIVAIWLWRVLTWRGGRG</sequence>
<dbReference type="InterPro" id="IPR051311">
    <property type="entry name" value="DedA_domain"/>
</dbReference>
<protein>
    <submittedName>
        <fullName evidence="8">DedA family protein</fullName>
    </submittedName>
</protein>
<dbReference type="Pfam" id="PF09335">
    <property type="entry name" value="VTT_dom"/>
    <property type="match status" value="1"/>
</dbReference>
<evidence type="ECO:0000256" key="5">
    <source>
        <dbReference type="ARBA" id="ARBA00023136"/>
    </source>
</evidence>
<feature type="domain" description="VTT" evidence="7">
    <location>
        <begin position="30"/>
        <end position="159"/>
    </location>
</feature>
<dbReference type="GO" id="GO:0005886">
    <property type="term" value="C:plasma membrane"/>
    <property type="evidence" value="ECO:0007669"/>
    <property type="project" value="UniProtKB-SubCell"/>
</dbReference>
<dbReference type="AlphaFoldDB" id="A0A2W5ACI3"/>
<dbReference type="PANTHER" id="PTHR42709">
    <property type="entry name" value="ALKALINE PHOSPHATASE LIKE PROTEIN"/>
    <property type="match status" value="1"/>
</dbReference>
<comment type="caution">
    <text evidence="8">The sequence shown here is derived from an EMBL/GenBank/DDBJ whole genome shotgun (WGS) entry which is preliminary data.</text>
</comment>
<dbReference type="InterPro" id="IPR032816">
    <property type="entry name" value="VTT_dom"/>
</dbReference>
<evidence type="ECO:0000313" key="9">
    <source>
        <dbReference type="Proteomes" id="UP000249066"/>
    </source>
</evidence>
<dbReference type="Proteomes" id="UP000249066">
    <property type="component" value="Unassembled WGS sequence"/>
</dbReference>
<dbReference type="PANTHER" id="PTHR42709:SF6">
    <property type="entry name" value="UNDECAPRENYL PHOSPHATE TRANSPORTER A"/>
    <property type="match status" value="1"/>
</dbReference>
<dbReference type="EMBL" id="QFNN01000019">
    <property type="protein sequence ID" value="PZO90847.1"/>
    <property type="molecule type" value="Genomic_DNA"/>
</dbReference>
<organism evidence="8 9">
    <name type="scientific">Sphingomonas sanxanigenens</name>
    <dbReference type="NCBI Taxonomy" id="397260"/>
    <lineage>
        <taxon>Bacteria</taxon>
        <taxon>Pseudomonadati</taxon>
        <taxon>Pseudomonadota</taxon>
        <taxon>Alphaproteobacteria</taxon>
        <taxon>Sphingomonadales</taxon>
        <taxon>Sphingomonadaceae</taxon>
        <taxon>Sphingomonas</taxon>
    </lineage>
</organism>
<evidence type="ECO:0000256" key="1">
    <source>
        <dbReference type="ARBA" id="ARBA00004651"/>
    </source>
</evidence>
<keyword evidence="4 6" id="KW-1133">Transmembrane helix</keyword>
<keyword evidence="3 6" id="KW-0812">Transmembrane</keyword>
<accession>A0A2W5ACI3</accession>
<keyword evidence="5 6" id="KW-0472">Membrane</keyword>
<evidence type="ECO:0000256" key="2">
    <source>
        <dbReference type="ARBA" id="ARBA00022475"/>
    </source>
</evidence>
<feature type="transmembrane region" description="Helical" evidence="6">
    <location>
        <begin position="140"/>
        <end position="164"/>
    </location>
</feature>
<evidence type="ECO:0000259" key="7">
    <source>
        <dbReference type="Pfam" id="PF09335"/>
    </source>
</evidence>
<comment type="subcellular location">
    <subcellularLocation>
        <location evidence="1">Cell membrane</location>
        <topology evidence="1">Multi-pass membrane protein</topology>
    </subcellularLocation>
</comment>
<evidence type="ECO:0000256" key="4">
    <source>
        <dbReference type="ARBA" id="ARBA00022989"/>
    </source>
</evidence>
<keyword evidence="2" id="KW-1003">Cell membrane</keyword>
<evidence type="ECO:0000256" key="3">
    <source>
        <dbReference type="ARBA" id="ARBA00022692"/>
    </source>
</evidence>
<feature type="transmembrane region" description="Helical" evidence="6">
    <location>
        <begin position="50"/>
        <end position="71"/>
    </location>
</feature>
<feature type="transmembrane region" description="Helical" evidence="6">
    <location>
        <begin position="12"/>
        <end position="30"/>
    </location>
</feature>
<proteinExistence type="predicted"/>
<name>A0A2W5ACI3_9SPHN</name>
<gene>
    <name evidence="8" type="ORF">DI623_05345</name>
</gene>
<evidence type="ECO:0000313" key="8">
    <source>
        <dbReference type="EMBL" id="PZO90847.1"/>
    </source>
</evidence>